<dbReference type="Pfam" id="PF13307">
    <property type="entry name" value="Helicase_C_2"/>
    <property type="match status" value="1"/>
</dbReference>
<dbReference type="InterPro" id="IPR014013">
    <property type="entry name" value="Helic_SF1/SF2_ATP-bd_DinG/Rad3"/>
</dbReference>
<comment type="cofactor">
    <cofactor evidence="1">
        <name>[4Fe-4S] cluster</name>
        <dbReference type="ChEBI" id="CHEBI:49883"/>
    </cofactor>
</comment>
<keyword evidence="13" id="KW-0234">DNA repair</keyword>
<dbReference type="GO" id="GO:0006281">
    <property type="term" value="P:DNA repair"/>
    <property type="evidence" value="ECO:0007669"/>
    <property type="project" value="UniProtKB-KW"/>
</dbReference>
<dbReference type="SMART" id="SM00488">
    <property type="entry name" value="DEXDc2"/>
    <property type="match status" value="1"/>
</dbReference>
<dbReference type="InterPro" id="IPR045028">
    <property type="entry name" value="DinG/Rad3-like"/>
</dbReference>
<evidence type="ECO:0000256" key="4">
    <source>
        <dbReference type="ARBA" id="ARBA00022723"/>
    </source>
</evidence>
<keyword evidence="7 18" id="KW-0378">Hydrolase</keyword>
<evidence type="ECO:0000256" key="11">
    <source>
        <dbReference type="ARBA" id="ARBA00023014"/>
    </source>
</evidence>
<dbReference type="Pfam" id="PF06733">
    <property type="entry name" value="DEAD_2"/>
    <property type="match status" value="1"/>
</dbReference>
<dbReference type="EC" id="5.6.2.3" evidence="15"/>
<keyword evidence="11" id="KW-0411">Iron-sulfur</keyword>
<dbReference type="InterPro" id="IPR010643">
    <property type="entry name" value="HBB"/>
</dbReference>
<accession>A0A0A7LDX0</accession>
<dbReference type="AlphaFoldDB" id="A0A0A7LDX0"/>
<dbReference type="Gene3D" id="1.10.275.40">
    <property type="match status" value="1"/>
</dbReference>
<evidence type="ECO:0000256" key="16">
    <source>
        <dbReference type="ARBA" id="ARBA00048954"/>
    </source>
</evidence>
<dbReference type="GO" id="GO:0005524">
    <property type="term" value="F:ATP binding"/>
    <property type="evidence" value="ECO:0007669"/>
    <property type="project" value="UniProtKB-KW"/>
</dbReference>
<dbReference type="GO" id="GO:0016887">
    <property type="term" value="F:ATP hydrolysis activity"/>
    <property type="evidence" value="ECO:0007669"/>
    <property type="project" value="RHEA"/>
</dbReference>
<dbReference type="HOGENOM" id="CLU_006515_9_0_2"/>
<dbReference type="STRING" id="1577791.Mpt1_c13060"/>
<dbReference type="InterPro" id="IPR006555">
    <property type="entry name" value="ATP-dep_Helicase_C"/>
</dbReference>
<dbReference type="PROSITE" id="PS51193">
    <property type="entry name" value="HELICASE_ATP_BIND_2"/>
    <property type="match status" value="1"/>
</dbReference>
<evidence type="ECO:0000256" key="9">
    <source>
        <dbReference type="ARBA" id="ARBA00022840"/>
    </source>
</evidence>
<proteinExistence type="inferred from homology"/>
<dbReference type="Proteomes" id="UP000030787">
    <property type="component" value="Chromosome"/>
</dbReference>
<evidence type="ECO:0000256" key="15">
    <source>
        <dbReference type="ARBA" id="ARBA00044969"/>
    </source>
</evidence>
<protein>
    <recommendedName>
        <fullName evidence="15">DNA 5'-3' helicase</fullName>
        <ecNumber evidence="15">5.6.2.3</ecNumber>
    </recommendedName>
</protein>
<keyword evidence="12" id="KW-0238">DNA-binding</keyword>
<dbReference type="InterPro" id="IPR042493">
    <property type="entry name" value="XPD_DNA_FeS"/>
</dbReference>
<evidence type="ECO:0000256" key="14">
    <source>
        <dbReference type="ARBA" id="ARBA00023235"/>
    </source>
</evidence>
<dbReference type="GO" id="GO:0051539">
    <property type="term" value="F:4 iron, 4 sulfur cluster binding"/>
    <property type="evidence" value="ECO:0007669"/>
    <property type="project" value="UniProtKB-KW"/>
</dbReference>
<evidence type="ECO:0000256" key="8">
    <source>
        <dbReference type="ARBA" id="ARBA00022806"/>
    </source>
</evidence>
<dbReference type="GeneID" id="24818966"/>
<dbReference type="GO" id="GO:0043139">
    <property type="term" value="F:5'-3' DNA helicase activity"/>
    <property type="evidence" value="ECO:0007669"/>
    <property type="project" value="UniProtKB-EC"/>
</dbReference>
<dbReference type="GO" id="GO:0046872">
    <property type="term" value="F:metal ion binding"/>
    <property type="evidence" value="ECO:0007669"/>
    <property type="project" value="UniProtKB-KW"/>
</dbReference>
<comment type="similarity">
    <text evidence="2">Belongs to the helicase family. RAD3/XPD subfamily.</text>
</comment>
<dbReference type="OrthoDB" id="27512at2157"/>
<dbReference type="GO" id="GO:0003677">
    <property type="term" value="F:DNA binding"/>
    <property type="evidence" value="ECO:0007669"/>
    <property type="project" value="UniProtKB-KW"/>
</dbReference>
<keyword evidence="5" id="KW-0547">Nucleotide-binding</keyword>
<sequence length="635" mass="71601">MTGSPDVRDIFPYDFRGYQEEIAELIANTTNNGVAAVIESGTGTGKTVVSLTGALKTIIGTDSKIIYLTRTKSQQKQIVYEAGAISQKKQIICIGVQGRGVSTCPMMSKDPENASGTSEELSKLCSEYKKDDGTGRPCKYYENIGRTDLQEILDHVRNVHPEPEKLSEYCLKKELCPYETVKHLIKHADVVAAPYSFIFMPHIRERFLEWAGTPLSKMVMIVDEAHNLPDYLREVMTLEYSMKAMDLAEKEAMEWNDPEVYSGLSVSDIIAVLRECLNEALSEYLTGDDGMIPYTFLQDELMYRLGVSSHALDMIYKGLIDHGEMIANIKKAKKKLPRSFIRSMGAFLTLWNTADEEMNIFLVLGGENPKFQAYCLDPRVAAEPLRSCKASVHMSGTLAPLSDYTEEIGLEEVAERTFPSPFPPENLKIVYVNDVSTKFDEFNNIPEIYSRMKEHIISLARVVNKNTAVFFPSYSLMERFLRDGIEKDIGKPLFIERRGMTQPELMEEVSQFKLSEGSILFAITGGRISEGLDFPDKDMEMAILVGIPYPKPTAKQEALRRYYDMRFGNGWEHSSKIPAMRKMRQAIGRLIRSGTDRGMAVILDRRVFNLEDIKAEPTDDPCGDVMEFFGKGSKS</sequence>
<keyword evidence="3" id="KW-0004">4Fe-4S</keyword>
<evidence type="ECO:0000313" key="18">
    <source>
        <dbReference type="EMBL" id="AIZ57168.1"/>
    </source>
</evidence>
<dbReference type="Pfam" id="PF06777">
    <property type="entry name" value="HBB"/>
    <property type="match status" value="1"/>
</dbReference>
<dbReference type="KEGG" id="mear:Mpt1_c13060"/>
<dbReference type="PANTHER" id="PTHR11472">
    <property type="entry name" value="DNA REPAIR DEAD HELICASE RAD3/XP-D SUBFAMILY MEMBER"/>
    <property type="match status" value="1"/>
</dbReference>
<evidence type="ECO:0000313" key="19">
    <source>
        <dbReference type="Proteomes" id="UP000030787"/>
    </source>
</evidence>
<reference evidence="18 19" key="1">
    <citation type="journal article" date="2014" name="Appl. Environ. Microbiol.">
        <title>Comparative Genome Analysis of 'Candidatus Methanoplasma termitum' Indicates a New Mode of Energy Metabolism in the Seventh Order of Methanogens.</title>
        <authorList>
            <person name="Lang K."/>
            <person name="Schuldes J."/>
            <person name="Klingl A."/>
            <person name="Poehlein A."/>
            <person name="Daniel R."/>
            <person name="Brune A."/>
        </authorList>
    </citation>
    <scope>NUCLEOTIDE SEQUENCE [LARGE SCALE GENOMIC DNA]</scope>
    <source>
        <strain evidence="19">Mpt1</strain>
    </source>
</reference>
<evidence type="ECO:0000256" key="7">
    <source>
        <dbReference type="ARBA" id="ARBA00022801"/>
    </source>
</evidence>
<evidence type="ECO:0000256" key="13">
    <source>
        <dbReference type="ARBA" id="ARBA00023204"/>
    </source>
</evidence>
<evidence type="ECO:0000256" key="12">
    <source>
        <dbReference type="ARBA" id="ARBA00023125"/>
    </source>
</evidence>
<dbReference type="InterPro" id="IPR006554">
    <property type="entry name" value="Helicase-like_DEXD_c2"/>
</dbReference>
<keyword evidence="19" id="KW-1185">Reference proteome</keyword>
<keyword evidence="14" id="KW-0413">Isomerase</keyword>
<dbReference type="Gene3D" id="3.40.50.300">
    <property type="entry name" value="P-loop containing nucleotide triphosphate hydrolases"/>
    <property type="match status" value="2"/>
</dbReference>
<dbReference type="InterPro" id="IPR027417">
    <property type="entry name" value="P-loop_NTPase"/>
</dbReference>
<keyword evidence="6" id="KW-0227">DNA damage</keyword>
<organism evidence="18 19">
    <name type="scientific">Candidatus Methanoplasma termitum</name>
    <dbReference type="NCBI Taxonomy" id="1577791"/>
    <lineage>
        <taxon>Archaea</taxon>
        <taxon>Methanobacteriati</taxon>
        <taxon>Thermoplasmatota</taxon>
        <taxon>Thermoplasmata</taxon>
        <taxon>Methanomassiliicoccales</taxon>
        <taxon>Methanomassiliicoccaceae</taxon>
        <taxon>Candidatus Methanoplasma</taxon>
    </lineage>
</organism>
<evidence type="ECO:0000259" key="17">
    <source>
        <dbReference type="PROSITE" id="PS51193"/>
    </source>
</evidence>
<keyword evidence="4" id="KW-0479">Metal-binding</keyword>
<dbReference type="Gene3D" id="1.10.30.20">
    <property type="entry name" value="Bacterial XPD DNA helicase, FeS cluster domain"/>
    <property type="match status" value="1"/>
</dbReference>
<feature type="domain" description="Helicase ATP-binding" evidence="17">
    <location>
        <begin position="5"/>
        <end position="285"/>
    </location>
</feature>
<dbReference type="RefSeq" id="WP_048113257.1">
    <property type="nucleotide sequence ID" value="NZ_CP010070.1"/>
</dbReference>
<gene>
    <name evidence="18" type="ORF">Mpt1_c13060</name>
</gene>
<keyword evidence="9" id="KW-0067">ATP-binding</keyword>
<dbReference type="SUPFAM" id="SSF52540">
    <property type="entry name" value="P-loop containing nucleoside triphosphate hydrolases"/>
    <property type="match status" value="1"/>
</dbReference>
<dbReference type="SMART" id="SM00491">
    <property type="entry name" value="HELICc2"/>
    <property type="match status" value="1"/>
</dbReference>
<dbReference type="PANTHER" id="PTHR11472:SF34">
    <property type="entry name" value="REGULATOR OF TELOMERE ELONGATION HELICASE 1"/>
    <property type="match status" value="1"/>
</dbReference>
<evidence type="ECO:0000256" key="5">
    <source>
        <dbReference type="ARBA" id="ARBA00022741"/>
    </source>
</evidence>
<keyword evidence="10" id="KW-0408">Iron</keyword>
<dbReference type="InterPro" id="IPR010614">
    <property type="entry name" value="RAD3-like_helicase_DEAD"/>
</dbReference>
<name>A0A0A7LDX0_9ARCH</name>
<evidence type="ECO:0000256" key="2">
    <source>
        <dbReference type="ARBA" id="ARBA00009146"/>
    </source>
</evidence>
<dbReference type="EMBL" id="CP010070">
    <property type="protein sequence ID" value="AIZ57168.1"/>
    <property type="molecule type" value="Genomic_DNA"/>
</dbReference>
<evidence type="ECO:0000256" key="10">
    <source>
        <dbReference type="ARBA" id="ARBA00023004"/>
    </source>
</evidence>
<keyword evidence="8 18" id="KW-0347">Helicase</keyword>
<evidence type="ECO:0000256" key="6">
    <source>
        <dbReference type="ARBA" id="ARBA00022763"/>
    </source>
</evidence>
<comment type="catalytic activity">
    <reaction evidence="16">
        <text>ATP + H2O = ADP + phosphate + H(+)</text>
        <dbReference type="Rhea" id="RHEA:13065"/>
        <dbReference type="ChEBI" id="CHEBI:15377"/>
        <dbReference type="ChEBI" id="CHEBI:15378"/>
        <dbReference type="ChEBI" id="CHEBI:30616"/>
        <dbReference type="ChEBI" id="CHEBI:43474"/>
        <dbReference type="ChEBI" id="CHEBI:456216"/>
        <dbReference type="EC" id="5.6.2.3"/>
    </reaction>
</comment>
<evidence type="ECO:0000256" key="1">
    <source>
        <dbReference type="ARBA" id="ARBA00001966"/>
    </source>
</evidence>
<evidence type="ECO:0000256" key="3">
    <source>
        <dbReference type="ARBA" id="ARBA00022485"/>
    </source>
</evidence>